<gene>
    <name evidence="1" type="ORF">HND93_24920</name>
</gene>
<keyword evidence="2" id="KW-1185">Reference proteome</keyword>
<sequence length="181" mass="20022">MRTLRTGISNEMFKHARGAGIVGSVYALERNKECVPFSFDGKKYVVEFNIPYILTQGQLYEDMLLATESGGVFVPKLEHRYIDVMQVGDDDSLTNLCNVAAASAPQDPAAFAAVLRAAVLAYYRSSPHANQYFFRADPTTKPMLLSAFTDLPDDLKDRYTVESYADLAEPFVGFSIVSNAL</sequence>
<evidence type="ECO:0000313" key="2">
    <source>
        <dbReference type="Proteomes" id="UP000584642"/>
    </source>
</evidence>
<dbReference type="RefSeq" id="WP_180284740.1">
    <property type="nucleotide sequence ID" value="NZ_JABFDB010000023.1"/>
</dbReference>
<proteinExistence type="predicted"/>
<evidence type="ECO:0000313" key="1">
    <source>
        <dbReference type="EMBL" id="NYZ22962.1"/>
    </source>
</evidence>
<dbReference type="Proteomes" id="UP000584642">
    <property type="component" value="Unassembled WGS sequence"/>
</dbReference>
<reference evidence="1 2" key="1">
    <citation type="submission" date="2020-05" db="EMBL/GenBank/DDBJ databases">
        <title>Azospirillum oleiclasticum sp. nov, a nitrogen-fixing and heavy crude oil-emulsifying bacterium isolated from the crude oil of Yumen Oilfield.</title>
        <authorList>
            <person name="Wu D."/>
            <person name="Cai M."/>
            <person name="Zhang X."/>
        </authorList>
    </citation>
    <scope>NUCLEOTIDE SEQUENCE [LARGE SCALE GENOMIC DNA]</scope>
    <source>
        <strain evidence="1 2">ROY-1-1-2</strain>
    </source>
</reference>
<accession>A0ABX2TFZ1</accession>
<dbReference type="EMBL" id="JABFDB010000023">
    <property type="protein sequence ID" value="NYZ22962.1"/>
    <property type="molecule type" value="Genomic_DNA"/>
</dbReference>
<name>A0ABX2TFZ1_9PROT</name>
<protein>
    <submittedName>
        <fullName evidence="1">Uncharacterized protein</fullName>
    </submittedName>
</protein>
<organism evidence="1 2">
    <name type="scientific">Azospirillum oleiclasticum</name>
    <dbReference type="NCBI Taxonomy" id="2735135"/>
    <lineage>
        <taxon>Bacteria</taxon>
        <taxon>Pseudomonadati</taxon>
        <taxon>Pseudomonadota</taxon>
        <taxon>Alphaproteobacteria</taxon>
        <taxon>Rhodospirillales</taxon>
        <taxon>Azospirillaceae</taxon>
        <taxon>Azospirillum</taxon>
    </lineage>
</organism>
<comment type="caution">
    <text evidence="1">The sequence shown here is derived from an EMBL/GenBank/DDBJ whole genome shotgun (WGS) entry which is preliminary data.</text>
</comment>